<dbReference type="RefSeq" id="WP_188760845.1">
    <property type="nucleotide sequence ID" value="NZ_BMJB01000006.1"/>
</dbReference>
<reference evidence="1" key="1">
    <citation type="journal article" date="2014" name="Int. J. Syst. Evol. Microbiol.">
        <title>Complete genome sequence of Corynebacterium casei LMG S-19264T (=DSM 44701T), isolated from a smear-ripened cheese.</title>
        <authorList>
            <consortium name="US DOE Joint Genome Institute (JGI-PGF)"/>
            <person name="Walter F."/>
            <person name="Albersmeier A."/>
            <person name="Kalinowski J."/>
            <person name="Ruckert C."/>
        </authorList>
    </citation>
    <scope>NUCLEOTIDE SEQUENCE</scope>
    <source>
        <strain evidence="1">CGMCC 1.15447</strain>
    </source>
</reference>
<dbReference type="Gene3D" id="3.90.1720.10">
    <property type="entry name" value="endopeptidase domain like (from Nostoc punctiforme)"/>
    <property type="match status" value="1"/>
</dbReference>
<dbReference type="Proteomes" id="UP000648801">
    <property type="component" value="Unassembled WGS sequence"/>
</dbReference>
<keyword evidence="2" id="KW-1185">Reference proteome</keyword>
<evidence type="ECO:0000313" key="2">
    <source>
        <dbReference type="Proteomes" id="UP000648801"/>
    </source>
</evidence>
<organism evidence="1 2">
    <name type="scientific">Edaphobacter acidisoli</name>
    <dbReference type="NCBI Taxonomy" id="2040573"/>
    <lineage>
        <taxon>Bacteria</taxon>
        <taxon>Pseudomonadati</taxon>
        <taxon>Acidobacteriota</taxon>
        <taxon>Terriglobia</taxon>
        <taxon>Terriglobales</taxon>
        <taxon>Acidobacteriaceae</taxon>
        <taxon>Edaphobacter</taxon>
    </lineage>
</organism>
<gene>
    <name evidence="1" type="ORF">GCM10011507_35040</name>
</gene>
<proteinExistence type="predicted"/>
<dbReference type="SUPFAM" id="SSF54001">
    <property type="entry name" value="Cysteine proteinases"/>
    <property type="match status" value="1"/>
</dbReference>
<protein>
    <submittedName>
        <fullName evidence="1">Uncharacterized protein</fullName>
    </submittedName>
</protein>
<name>A0A916WAA5_9BACT</name>
<evidence type="ECO:0000313" key="1">
    <source>
        <dbReference type="EMBL" id="GGA80819.1"/>
    </source>
</evidence>
<accession>A0A916WAA5</accession>
<dbReference type="AlphaFoldDB" id="A0A916WAA5"/>
<dbReference type="EMBL" id="BMJB01000006">
    <property type="protein sequence ID" value="GGA80819.1"/>
    <property type="molecule type" value="Genomic_DNA"/>
</dbReference>
<comment type="caution">
    <text evidence="1">The sequence shown here is derived from an EMBL/GenBank/DDBJ whole genome shotgun (WGS) entry which is preliminary data.</text>
</comment>
<sequence>MAAHLTDLKSSGIPSVTKDDFYRKYLQWGDLVFCCGQHPIARAIEGVTHSPLSHVLMAHLPYSQGPWMTLEATVTKGVHFGLLSDYTGFQDGTLILARRNLSFMQRLSMLDTMAGLIDDKYDWRQEVSIVANRLLHFLPVVHPQGELYCSGLIWAGARAIAPFAYQVDAAHPSYPTPEDIYTDPSVEAICMLEMPAA</sequence>
<dbReference type="InterPro" id="IPR038765">
    <property type="entry name" value="Papain-like_cys_pep_sf"/>
</dbReference>
<reference evidence="1" key="2">
    <citation type="submission" date="2020-09" db="EMBL/GenBank/DDBJ databases">
        <authorList>
            <person name="Sun Q."/>
            <person name="Zhou Y."/>
        </authorList>
    </citation>
    <scope>NUCLEOTIDE SEQUENCE</scope>
    <source>
        <strain evidence="1">CGMCC 1.15447</strain>
    </source>
</reference>